<name>A0A518HNL4_9BACT</name>
<feature type="transmembrane region" description="Helical" evidence="7">
    <location>
        <begin position="146"/>
        <end position="165"/>
    </location>
</feature>
<evidence type="ECO:0000256" key="1">
    <source>
        <dbReference type="ARBA" id="ARBA00004127"/>
    </source>
</evidence>
<evidence type="ECO:0000256" key="4">
    <source>
        <dbReference type="ARBA" id="ARBA00022989"/>
    </source>
</evidence>
<feature type="transmembrane region" description="Helical" evidence="7">
    <location>
        <begin position="310"/>
        <end position="332"/>
    </location>
</feature>
<dbReference type="EC" id="1.6.5.-" evidence="9"/>
<evidence type="ECO:0000256" key="7">
    <source>
        <dbReference type="SAM" id="Phobius"/>
    </source>
</evidence>
<feature type="transmembrane region" description="Helical" evidence="7">
    <location>
        <begin position="177"/>
        <end position="197"/>
    </location>
</feature>
<dbReference type="NCBIfam" id="TIGR01972">
    <property type="entry name" value="NDH_I_M"/>
    <property type="match status" value="1"/>
</dbReference>
<dbReference type="PANTHER" id="PTHR43507:SF4">
    <property type="entry name" value="PROTON-TRANSLOCATING NADH-QUINONE OXIDOREDUCTASE, CHAIN M"/>
    <property type="match status" value="1"/>
</dbReference>
<dbReference type="GO" id="GO:0008137">
    <property type="term" value="F:NADH dehydrogenase (ubiquinone) activity"/>
    <property type="evidence" value="ECO:0007669"/>
    <property type="project" value="InterPro"/>
</dbReference>
<dbReference type="Pfam" id="PF00361">
    <property type="entry name" value="Proton_antipo_M"/>
    <property type="match status" value="1"/>
</dbReference>
<keyword evidence="4 7" id="KW-1133">Transmembrane helix</keyword>
<dbReference type="Proteomes" id="UP000319004">
    <property type="component" value="Chromosome"/>
</dbReference>
<reference evidence="9 10" key="1">
    <citation type="submission" date="2019-03" db="EMBL/GenBank/DDBJ databases">
        <title>Deep-cultivation of Planctomycetes and their phenomic and genomic characterization uncovers novel biology.</title>
        <authorList>
            <person name="Wiegand S."/>
            <person name="Jogler M."/>
            <person name="Boedeker C."/>
            <person name="Pinto D."/>
            <person name="Vollmers J."/>
            <person name="Rivas-Marin E."/>
            <person name="Kohn T."/>
            <person name="Peeters S.H."/>
            <person name="Heuer A."/>
            <person name="Rast P."/>
            <person name="Oberbeckmann S."/>
            <person name="Bunk B."/>
            <person name="Jeske O."/>
            <person name="Meyerdierks A."/>
            <person name="Storesund J.E."/>
            <person name="Kallscheuer N."/>
            <person name="Luecker S."/>
            <person name="Lage O.M."/>
            <person name="Pohl T."/>
            <person name="Merkel B.J."/>
            <person name="Hornburger P."/>
            <person name="Mueller R.-W."/>
            <person name="Bruemmer F."/>
            <person name="Labrenz M."/>
            <person name="Spormann A.M."/>
            <person name="Op den Camp H."/>
            <person name="Overmann J."/>
            <person name="Amann R."/>
            <person name="Jetten M.S.M."/>
            <person name="Mascher T."/>
            <person name="Medema M.H."/>
            <person name="Devos D.P."/>
            <person name="Kaster A.-K."/>
            <person name="Ovreas L."/>
            <person name="Rohde M."/>
            <person name="Galperin M.Y."/>
            <person name="Jogler C."/>
        </authorList>
    </citation>
    <scope>NUCLEOTIDE SEQUENCE [LARGE SCALE GENOMIC DNA]</scope>
    <source>
        <strain evidence="9 10">Enr13</strain>
    </source>
</reference>
<dbReference type="KEGG" id="snep:Enr13x_22770"/>
<feature type="transmembrane region" description="Helical" evidence="7">
    <location>
        <begin position="422"/>
        <end position="442"/>
    </location>
</feature>
<feature type="transmembrane region" description="Helical" evidence="7">
    <location>
        <begin position="122"/>
        <end position="140"/>
    </location>
</feature>
<dbReference type="InterPro" id="IPR003918">
    <property type="entry name" value="NADH_UbQ_OxRdtase"/>
</dbReference>
<sequence>MSWLSLLILIPFATALAVVATPDTKWYARRWIALFGTGVVLALSLVMSVSYMQAVLDRGGDPSVLTISQLEFEQSIPWFKSMGIEYHVGVDGIAMAMIVLTAIIIFTGVLASWEVKDRSREFYAFLLVLVTGVFGVFISVDLFLFFLFYEVAVLPMYLLIGVWGTGRKEYSAMKLTLMLMVGSALVLVGMLALYHAAGSQTFDLNKLAMVDYPRDLQRWVFPCVFVGFGVLGALFPFHTWSPDGHASAPTAVSMLHAGVLMKLGGYGVLRVAVYLMPEGAKQWALFFLVLTTINIVYGAYAAIRQTDLKYFTAYSSVSHCGFVLFGLCSLNLMGFKGAVIQMFSHGIMTGLFFGLIGMVYGRSKTRDLTKMGGLSKRIPWLATSFYIAGLASLGLPGLSGFVAESTVFLGGFFGNRWVDATTMRVCTLLATSSIVVTAVYVLRGLSRVFQGPLTKPEFKQLRDATIPEKLCTGILVATLAVVGMYPPVLIDLIEHAILPIANRF</sequence>
<comment type="similarity">
    <text evidence="2">Belongs to the complex I subunit 4 family.</text>
</comment>
<dbReference type="PRINTS" id="PR01437">
    <property type="entry name" value="NUOXDRDTASE4"/>
</dbReference>
<keyword evidence="3 6" id="KW-0812">Transmembrane</keyword>
<dbReference type="RefSeq" id="WP_145386062.1">
    <property type="nucleotide sequence ID" value="NZ_CP037423.1"/>
</dbReference>
<dbReference type="GO" id="GO:0048039">
    <property type="term" value="F:ubiquinone binding"/>
    <property type="evidence" value="ECO:0007669"/>
    <property type="project" value="TreeGrafter"/>
</dbReference>
<dbReference type="OrthoDB" id="9807568at2"/>
<dbReference type="InterPro" id="IPR001750">
    <property type="entry name" value="ND/Mrp_TM"/>
</dbReference>
<dbReference type="GO" id="GO:0012505">
    <property type="term" value="C:endomembrane system"/>
    <property type="evidence" value="ECO:0007669"/>
    <property type="project" value="UniProtKB-SubCell"/>
</dbReference>
<feature type="transmembrane region" description="Helical" evidence="7">
    <location>
        <begin position="219"/>
        <end position="238"/>
    </location>
</feature>
<organism evidence="9 10">
    <name type="scientific">Stieleria neptunia</name>
    <dbReference type="NCBI Taxonomy" id="2527979"/>
    <lineage>
        <taxon>Bacteria</taxon>
        <taxon>Pseudomonadati</taxon>
        <taxon>Planctomycetota</taxon>
        <taxon>Planctomycetia</taxon>
        <taxon>Pirellulales</taxon>
        <taxon>Pirellulaceae</taxon>
        <taxon>Stieleria</taxon>
    </lineage>
</organism>
<dbReference type="GO" id="GO:0015990">
    <property type="term" value="P:electron transport coupled proton transport"/>
    <property type="evidence" value="ECO:0007669"/>
    <property type="project" value="TreeGrafter"/>
</dbReference>
<keyword evidence="9" id="KW-0560">Oxidoreductase</keyword>
<dbReference type="GO" id="GO:0003954">
    <property type="term" value="F:NADH dehydrogenase activity"/>
    <property type="evidence" value="ECO:0007669"/>
    <property type="project" value="TreeGrafter"/>
</dbReference>
<dbReference type="InterPro" id="IPR010227">
    <property type="entry name" value="NADH_Q_OxRdtase_chainM/4"/>
</dbReference>
<evidence type="ECO:0000256" key="2">
    <source>
        <dbReference type="ARBA" id="ARBA00009025"/>
    </source>
</evidence>
<evidence type="ECO:0000313" key="9">
    <source>
        <dbReference type="EMBL" id="QDV42430.1"/>
    </source>
</evidence>
<accession>A0A518HNL4</accession>
<evidence type="ECO:0000259" key="8">
    <source>
        <dbReference type="Pfam" id="PF00361"/>
    </source>
</evidence>
<feature type="transmembrane region" description="Helical" evidence="7">
    <location>
        <begin position="92"/>
        <end position="110"/>
    </location>
</feature>
<evidence type="ECO:0000256" key="6">
    <source>
        <dbReference type="RuleBase" id="RU000320"/>
    </source>
</evidence>
<feature type="transmembrane region" description="Helical" evidence="7">
    <location>
        <begin position="259"/>
        <end position="277"/>
    </location>
</feature>
<protein>
    <submittedName>
        <fullName evidence="9">NAD(P)H-quinone oxidoreductase chain 4 1</fullName>
        <ecNumber evidence="9">1.6.5.-</ecNumber>
    </submittedName>
</protein>
<feature type="transmembrane region" description="Helical" evidence="7">
    <location>
        <begin position="283"/>
        <end position="303"/>
    </location>
</feature>
<dbReference type="EMBL" id="CP037423">
    <property type="protein sequence ID" value="QDV42430.1"/>
    <property type="molecule type" value="Genomic_DNA"/>
</dbReference>
<feature type="transmembrane region" description="Helical" evidence="7">
    <location>
        <begin position="6"/>
        <end position="24"/>
    </location>
</feature>
<keyword evidence="5 7" id="KW-0472">Membrane</keyword>
<feature type="domain" description="NADH:quinone oxidoreductase/Mrp antiporter transmembrane" evidence="8">
    <location>
        <begin position="139"/>
        <end position="422"/>
    </location>
</feature>
<dbReference type="AlphaFoldDB" id="A0A518HNL4"/>
<dbReference type="PANTHER" id="PTHR43507">
    <property type="entry name" value="NADH-UBIQUINONE OXIDOREDUCTASE CHAIN 4"/>
    <property type="match status" value="1"/>
</dbReference>
<gene>
    <name evidence="9" type="primary">ndhD1_2</name>
    <name evidence="9" type="ORF">Enr13x_22770</name>
</gene>
<comment type="subcellular location">
    <subcellularLocation>
        <location evidence="1">Endomembrane system</location>
        <topology evidence="1">Multi-pass membrane protein</topology>
    </subcellularLocation>
    <subcellularLocation>
        <location evidence="6">Membrane</location>
        <topology evidence="6">Multi-pass membrane protein</topology>
    </subcellularLocation>
</comment>
<evidence type="ECO:0000313" key="10">
    <source>
        <dbReference type="Proteomes" id="UP000319004"/>
    </source>
</evidence>
<dbReference type="GO" id="GO:0016020">
    <property type="term" value="C:membrane"/>
    <property type="evidence" value="ECO:0007669"/>
    <property type="project" value="UniProtKB-SubCell"/>
</dbReference>
<feature type="transmembrane region" description="Helical" evidence="7">
    <location>
        <begin position="31"/>
        <end position="52"/>
    </location>
</feature>
<evidence type="ECO:0000256" key="5">
    <source>
        <dbReference type="ARBA" id="ARBA00023136"/>
    </source>
</evidence>
<feature type="transmembrane region" description="Helical" evidence="7">
    <location>
        <begin position="380"/>
        <end position="402"/>
    </location>
</feature>
<dbReference type="GO" id="GO:0042773">
    <property type="term" value="P:ATP synthesis coupled electron transport"/>
    <property type="evidence" value="ECO:0007669"/>
    <property type="project" value="InterPro"/>
</dbReference>
<proteinExistence type="inferred from homology"/>
<evidence type="ECO:0000256" key="3">
    <source>
        <dbReference type="ARBA" id="ARBA00022692"/>
    </source>
</evidence>
<keyword evidence="10" id="KW-1185">Reference proteome</keyword>
<feature type="transmembrane region" description="Helical" evidence="7">
    <location>
        <begin position="338"/>
        <end position="360"/>
    </location>
</feature>